<evidence type="ECO:0000256" key="7">
    <source>
        <dbReference type="ARBA" id="ARBA00023237"/>
    </source>
</evidence>
<gene>
    <name evidence="13" type="ORF">AX660_03805</name>
</gene>
<comment type="caution">
    <text evidence="13">The sequence shown here is derived from an EMBL/GenBank/DDBJ whole genome shotgun (WGS) entry which is preliminary data.</text>
</comment>
<keyword evidence="5 9" id="KW-0798">TonB box</keyword>
<dbReference type="InterPro" id="IPR037066">
    <property type="entry name" value="Plug_dom_sf"/>
</dbReference>
<reference evidence="14" key="1">
    <citation type="submission" date="2016-02" db="EMBL/GenBank/DDBJ databases">
        <authorList>
            <person name="Schultz-Johansen M."/>
            <person name="Glaring M.A."/>
            <person name="Bech P.K."/>
            <person name="Stougaard P."/>
        </authorList>
    </citation>
    <scope>NUCLEOTIDE SEQUENCE [LARGE SCALE GENOMIC DNA]</scope>
    <source>
        <strain evidence="14">S66</strain>
    </source>
</reference>
<evidence type="ECO:0000256" key="3">
    <source>
        <dbReference type="ARBA" id="ARBA00022452"/>
    </source>
</evidence>
<feature type="signal peptide" evidence="10">
    <location>
        <begin position="1"/>
        <end position="26"/>
    </location>
</feature>
<dbReference type="InterPro" id="IPR036942">
    <property type="entry name" value="Beta-barrel_TonB_sf"/>
</dbReference>
<name>A0A148KKU7_9ALTE</name>
<evidence type="ECO:0000256" key="5">
    <source>
        <dbReference type="ARBA" id="ARBA00023077"/>
    </source>
</evidence>
<keyword evidence="6 8" id="KW-0472">Membrane</keyword>
<feature type="domain" description="TonB-dependent receptor plug" evidence="12">
    <location>
        <begin position="56"/>
        <end position="158"/>
    </location>
</feature>
<evidence type="ECO:0000259" key="12">
    <source>
        <dbReference type="Pfam" id="PF07715"/>
    </source>
</evidence>
<keyword evidence="3 8" id="KW-1134">Transmembrane beta strand</keyword>
<evidence type="ECO:0000256" key="2">
    <source>
        <dbReference type="ARBA" id="ARBA00022448"/>
    </source>
</evidence>
<organism evidence="13 14">
    <name type="scientific">Paraglaciecola hydrolytica</name>
    <dbReference type="NCBI Taxonomy" id="1799789"/>
    <lineage>
        <taxon>Bacteria</taxon>
        <taxon>Pseudomonadati</taxon>
        <taxon>Pseudomonadota</taxon>
        <taxon>Gammaproteobacteria</taxon>
        <taxon>Alteromonadales</taxon>
        <taxon>Alteromonadaceae</taxon>
        <taxon>Paraglaciecola</taxon>
    </lineage>
</organism>
<evidence type="ECO:0000313" key="13">
    <source>
        <dbReference type="EMBL" id="KXI26899.1"/>
    </source>
</evidence>
<evidence type="ECO:0000256" key="4">
    <source>
        <dbReference type="ARBA" id="ARBA00022692"/>
    </source>
</evidence>
<dbReference type="Pfam" id="PF07715">
    <property type="entry name" value="Plug"/>
    <property type="match status" value="1"/>
</dbReference>
<dbReference type="InterPro" id="IPR012910">
    <property type="entry name" value="Plug_dom"/>
</dbReference>
<dbReference type="InterPro" id="IPR000531">
    <property type="entry name" value="Beta-barrel_TonB"/>
</dbReference>
<evidence type="ECO:0000256" key="9">
    <source>
        <dbReference type="RuleBase" id="RU003357"/>
    </source>
</evidence>
<keyword evidence="7 8" id="KW-0998">Cell outer membrane</keyword>
<feature type="chain" id="PRO_5007550137" evidence="10">
    <location>
        <begin position="27"/>
        <end position="974"/>
    </location>
</feature>
<dbReference type="Gene3D" id="2.170.130.10">
    <property type="entry name" value="TonB-dependent receptor, plug domain"/>
    <property type="match status" value="1"/>
</dbReference>
<keyword evidence="14" id="KW-1185">Reference proteome</keyword>
<dbReference type="InterPro" id="IPR039426">
    <property type="entry name" value="TonB-dep_rcpt-like"/>
</dbReference>
<evidence type="ECO:0000256" key="1">
    <source>
        <dbReference type="ARBA" id="ARBA00004571"/>
    </source>
</evidence>
<dbReference type="GO" id="GO:0009279">
    <property type="term" value="C:cell outer membrane"/>
    <property type="evidence" value="ECO:0007669"/>
    <property type="project" value="UniProtKB-SubCell"/>
</dbReference>
<dbReference type="PANTHER" id="PTHR40980">
    <property type="entry name" value="PLUG DOMAIN-CONTAINING PROTEIN"/>
    <property type="match status" value="1"/>
</dbReference>
<dbReference type="EMBL" id="LSNE01000020">
    <property type="protein sequence ID" value="KXI26899.1"/>
    <property type="molecule type" value="Genomic_DNA"/>
</dbReference>
<dbReference type="NCBIfam" id="TIGR01782">
    <property type="entry name" value="TonB-Xanth-Caul"/>
    <property type="match status" value="1"/>
</dbReference>
<comment type="subcellular location">
    <subcellularLocation>
        <location evidence="1 8">Cell outer membrane</location>
        <topology evidence="1 8">Multi-pass membrane protein</topology>
    </subcellularLocation>
</comment>
<dbReference type="Pfam" id="PF00593">
    <property type="entry name" value="TonB_dep_Rec_b-barrel"/>
    <property type="match status" value="1"/>
</dbReference>
<keyword evidence="10" id="KW-0732">Signal</keyword>
<sequence>MGHKLSKITLALLSASALNMATPLHAQETAAPVVDDTEVIQVSGIRASLSSALLEKRSATNLVEVIQADDVGKLPDQNLAEVLENITGVQITRSAGIGTGVQIRGTSANRVEINGVSTVGSGSGRNGISFEDINASIIAAVEVTKAPEAKTIEGSVGGTINLRTIRPLTLSETLGSVRVQLEDSSLSTQSAQPRFSAAFGDNWETDAGKFGFVVSGSYTEQEAVSFRPRADRDNLVTIDGNEFQGIQFFVQEQENDDYETKNLATTFEWAPSDSLKFHFDAIINKQERSRDSYRLQASGVTAILNKSVPSAFETINYGTIDGVNIGSKQAALIGTLEPDLAVDDDDPNLRLSSDTGARITDSEVFTFGGQWQGENLKVTAEISSSSADTFNPNLSTTLNFINPGCPLDATSNDNCVPFKYDLSGGSLAWGINFDSPYAPSLADLLDPNNVVLQQVQVGRNTTKNQEDAVRVDVEYYVDQIEFINSVDFGARFNKSSSRFEDISDNIGGFSQMKDSPNGSLFADLLVAGPSNYGDADGRNLFISDFLLLDPDRSFSDPDGVIKILQDAVIAHDPGSPDILNLQPNNTAFYNIEEQTMSFYAQANFEFGDMVRGNVGFRYIDTEIDSIGYGPDDNLQTTSGSYDFLLPRLNVVVTPHDDVVVRMAYGSDIRRPNFNQLATGYRLDTQENSVVALGNPGLEPEEVTSFDIGVEWYFAEAAVASIGYFKKERTNIFGIDFEGALLVSSSITPGGFARETDPSCPGGGIFNPKVVPGILGDPTQLGLCVDKTTPGNDPETTTQTGIEMAFQYDLSSFESDLGWASGFGVIANYTIQDFSGGSVEDCTSGRGLQVLGDVCIDRGLLDFSENAYNFTLYYEKFGLSARMRYTWREAFRTQDFAGGANASGSSTLSFPVVTGDRGQLNASISYDVTDKFNIGLEGVNLTEERIDQYCVAENALLCFVGLPDRRVTLGASYKF</sequence>
<keyword evidence="2 8" id="KW-0813">Transport</keyword>
<comment type="similarity">
    <text evidence="8 9">Belongs to the TonB-dependent receptor family.</text>
</comment>
<dbReference type="PROSITE" id="PS52016">
    <property type="entry name" value="TONB_DEPENDENT_REC_3"/>
    <property type="match status" value="1"/>
</dbReference>
<evidence type="ECO:0000256" key="8">
    <source>
        <dbReference type="PROSITE-ProRule" id="PRU01360"/>
    </source>
</evidence>
<evidence type="ECO:0000259" key="11">
    <source>
        <dbReference type="Pfam" id="PF00593"/>
    </source>
</evidence>
<dbReference type="OrthoDB" id="8727862at2"/>
<dbReference type="AlphaFoldDB" id="A0A148KKU7"/>
<evidence type="ECO:0000313" key="14">
    <source>
        <dbReference type="Proteomes" id="UP000070299"/>
    </source>
</evidence>
<feature type="domain" description="TonB-dependent receptor-like beta-barrel" evidence="11">
    <location>
        <begin position="428"/>
        <end position="940"/>
    </location>
</feature>
<dbReference type="InterPro" id="IPR010104">
    <property type="entry name" value="TonB_rcpt_bac"/>
</dbReference>
<keyword evidence="13" id="KW-0675">Receptor</keyword>
<dbReference type="PANTHER" id="PTHR40980:SF3">
    <property type="entry name" value="TONB-DEPENDENT RECEPTOR-LIKE BETA-BARREL DOMAIN-CONTAINING PROTEIN"/>
    <property type="match status" value="1"/>
</dbReference>
<dbReference type="STRING" id="1799789.AX660_03805"/>
<keyword evidence="4 8" id="KW-0812">Transmembrane</keyword>
<accession>A0A148KKU7</accession>
<protein>
    <submittedName>
        <fullName evidence="13">TonB-dependent receptor</fullName>
    </submittedName>
</protein>
<dbReference type="Proteomes" id="UP000070299">
    <property type="component" value="Unassembled WGS sequence"/>
</dbReference>
<proteinExistence type="inferred from homology"/>
<dbReference type="RefSeq" id="WP_068382461.1">
    <property type="nucleotide sequence ID" value="NZ_LSNE01000020.1"/>
</dbReference>
<dbReference type="Gene3D" id="2.40.170.20">
    <property type="entry name" value="TonB-dependent receptor, beta-barrel domain"/>
    <property type="match status" value="1"/>
</dbReference>
<dbReference type="SUPFAM" id="SSF56935">
    <property type="entry name" value="Porins"/>
    <property type="match status" value="1"/>
</dbReference>
<evidence type="ECO:0000256" key="6">
    <source>
        <dbReference type="ARBA" id="ARBA00023136"/>
    </source>
</evidence>
<evidence type="ECO:0000256" key="10">
    <source>
        <dbReference type="SAM" id="SignalP"/>
    </source>
</evidence>